<dbReference type="GO" id="GO:0005886">
    <property type="term" value="C:plasma membrane"/>
    <property type="evidence" value="ECO:0007669"/>
    <property type="project" value="UniProtKB-SubCell"/>
</dbReference>
<organism evidence="10 11">
    <name type="scientific">candidate division KSB3 bacterium</name>
    <dbReference type="NCBI Taxonomy" id="2044937"/>
    <lineage>
        <taxon>Bacteria</taxon>
        <taxon>candidate division KSB3</taxon>
    </lineage>
</organism>
<evidence type="ECO:0000256" key="4">
    <source>
        <dbReference type="ARBA" id="ARBA00022679"/>
    </source>
</evidence>
<dbReference type="EMBL" id="PDPS01000021">
    <property type="protein sequence ID" value="PID58898.1"/>
    <property type="molecule type" value="Genomic_DNA"/>
</dbReference>
<feature type="domain" description="Glycosyltransferase RgtA/B/C/D-like" evidence="9">
    <location>
        <begin position="62"/>
        <end position="214"/>
    </location>
</feature>
<evidence type="ECO:0000256" key="3">
    <source>
        <dbReference type="ARBA" id="ARBA00022676"/>
    </source>
</evidence>
<protein>
    <recommendedName>
        <fullName evidence="9">Glycosyltransferase RgtA/B/C/D-like domain-containing protein</fullName>
    </recommendedName>
</protein>
<dbReference type="Proteomes" id="UP000229740">
    <property type="component" value="Unassembled WGS sequence"/>
</dbReference>
<reference evidence="10 11" key="1">
    <citation type="submission" date="2017-10" db="EMBL/GenBank/DDBJ databases">
        <title>Novel microbial diversity and functional potential in the marine mammal oral microbiome.</title>
        <authorList>
            <person name="Dudek N.K."/>
            <person name="Sun C.L."/>
            <person name="Burstein D."/>
            <person name="Kantor R.S."/>
            <person name="Aliaga Goltsman D.S."/>
            <person name="Bik E.M."/>
            <person name="Thomas B.C."/>
            <person name="Banfield J.F."/>
            <person name="Relman D.A."/>
        </authorList>
    </citation>
    <scope>NUCLEOTIDE SEQUENCE [LARGE SCALE GENOMIC DNA]</scope>
    <source>
        <strain evidence="10">DOLZORAL124_49_17</strain>
    </source>
</reference>
<comment type="caution">
    <text evidence="10">The sequence shown here is derived from an EMBL/GenBank/DDBJ whole genome shotgun (WGS) entry which is preliminary data.</text>
</comment>
<dbReference type="PANTHER" id="PTHR33908">
    <property type="entry name" value="MANNOSYLTRANSFERASE YKCB-RELATED"/>
    <property type="match status" value="1"/>
</dbReference>
<dbReference type="Pfam" id="PF13231">
    <property type="entry name" value="PMT_2"/>
    <property type="match status" value="1"/>
</dbReference>
<sequence>MLAIMVLVGIVYGSTLRAGHPWGGDFSQYIHHAKNLVEGRAYHQTGYIYNPCYATLGPETFPPVFPLILVPSYYVFGFNLTPMKYSVILFFLLALWCVYLTFRDELSFPYLITALSLLAFHPYFWEMKDEILSDIPFLCFVYLGLFLIQKTYQSTRAPRKISTLCLGLTIYSAYGTRSLGLILLVSLLVCDVIQRRRISAFAVTTSLITGILIVLQALFFHSDRSYIDQFMQINLQSSLQNAVLYTKRLSLFWNNGYSHSARHVLFTVTTIAACFAYGIRVKKTLGILEIFSVFYIAAIIIFPFGQMRYVIPLLPLYVFYISWAIQYLHHSLGTPRAAKWSLAALLVAAFAVYAAQYSTMDYGPIREGVAKKENVELFAYIKAHTDQNDVFFFRKPRVLALFTGRKASYSHDVHSDAELWDFLRKIEAAYFIIGTLDTAQVADFVERQQEAFELVYSNADVHVYKIL</sequence>
<keyword evidence="4" id="KW-0808">Transferase</keyword>
<feature type="transmembrane region" description="Helical" evidence="8">
    <location>
        <begin position="340"/>
        <end position="357"/>
    </location>
</feature>
<keyword evidence="3" id="KW-0328">Glycosyltransferase</keyword>
<dbReference type="InterPro" id="IPR050297">
    <property type="entry name" value="LipidA_mod_glycosyltrf_83"/>
</dbReference>
<feature type="transmembrane region" description="Helical" evidence="8">
    <location>
        <begin position="131"/>
        <end position="148"/>
    </location>
</feature>
<accession>A0A2G6EAW4</accession>
<evidence type="ECO:0000313" key="10">
    <source>
        <dbReference type="EMBL" id="PID58898.1"/>
    </source>
</evidence>
<feature type="transmembrane region" description="Helical" evidence="8">
    <location>
        <begin position="310"/>
        <end position="328"/>
    </location>
</feature>
<feature type="transmembrane region" description="Helical" evidence="8">
    <location>
        <begin position="60"/>
        <end position="78"/>
    </location>
</feature>
<feature type="transmembrane region" description="Helical" evidence="8">
    <location>
        <begin position="201"/>
        <end position="221"/>
    </location>
</feature>
<dbReference type="GO" id="GO:0009103">
    <property type="term" value="P:lipopolysaccharide biosynthetic process"/>
    <property type="evidence" value="ECO:0007669"/>
    <property type="project" value="UniProtKB-ARBA"/>
</dbReference>
<feature type="transmembrane region" description="Helical" evidence="8">
    <location>
        <begin position="168"/>
        <end position="189"/>
    </location>
</feature>
<evidence type="ECO:0000256" key="7">
    <source>
        <dbReference type="ARBA" id="ARBA00023136"/>
    </source>
</evidence>
<dbReference type="InterPro" id="IPR038731">
    <property type="entry name" value="RgtA/B/C-like"/>
</dbReference>
<name>A0A2G6EAW4_9BACT</name>
<keyword evidence="2" id="KW-1003">Cell membrane</keyword>
<evidence type="ECO:0000256" key="5">
    <source>
        <dbReference type="ARBA" id="ARBA00022692"/>
    </source>
</evidence>
<feature type="transmembrane region" description="Helical" evidence="8">
    <location>
        <begin position="108"/>
        <end position="124"/>
    </location>
</feature>
<keyword evidence="7 8" id="KW-0472">Membrane</keyword>
<keyword evidence="6 8" id="KW-1133">Transmembrane helix</keyword>
<dbReference type="AlphaFoldDB" id="A0A2G6EAW4"/>
<keyword evidence="5 8" id="KW-0812">Transmembrane</keyword>
<gene>
    <name evidence="10" type="ORF">CSB45_02545</name>
</gene>
<feature type="transmembrane region" description="Helical" evidence="8">
    <location>
        <begin position="260"/>
        <end position="279"/>
    </location>
</feature>
<dbReference type="PANTHER" id="PTHR33908:SF11">
    <property type="entry name" value="MEMBRANE PROTEIN"/>
    <property type="match status" value="1"/>
</dbReference>
<feature type="transmembrane region" description="Helical" evidence="8">
    <location>
        <begin position="85"/>
        <end position="102"/>
    </location>
</feature>
<comment type="subcellular location">
    <subcellularLocation>
        <location evidence="1">Cell membrane</location>
        <topology evidence="1">Multi-pass membrane protein</topology>
    </subcellularLocation>
</comment>
<dbReference type="GO" id="GO:0016763">
    <property type="term" value="F:pentosyltransferase activity"/>
    <property type="evidence" value="ECO:0007669"/>
    <property type="project" value="TreeGrafter"/>
</dbReference>
<evidence type="ECO:0000256" key="8">
    <source>
        <dbReference type="SAM" id="Phobius"/>
    </source>
</evidence>
<proteinExistence type="predicted"/>
<evidence type="ECO:0000259" key="9">
    <source>
        <dbReference type="Pfam" id="PF13231"/>
    </source>
</evidence>
<evidence type="ECO:0000256" key="2">
    <source>
        <dbReference type="ARBA" id="ARBA00022475"/>
    </source>
</evidence>
<feature type="transmembrane region" description="Helical" evidence="8">
    <location>
        <begin position="286"/>
        <end position="304"/>
    </location>
</feature>
<evidence type="ECO:0000256" key="1">
    <source>
        <dbReference type="ARBA" id="ARBA00004651"/>
    </source>
</evidence>
<evidence type="ECO:0000256" key="6">
    <source>
        <dbReference type="ARBA" id="ARBA00022989"/>
    </source>
</evidence>
<evidence type="ECO:0000313" key="11">
    <source>
        <dbReference type="Proteomes" id="UP000229740"/>
    </source>
</evidence>